<keyword evidence="7" id="KW-1133">Transmembrane helix</keyword>
<feature type="active site" description="Charge relay system" evidence="5">
    <location>
        <position position="140"/>
    </location>
</feature>
<feature type="active site" description="Charge relay system" evidence="5">
    <location>
        <position position="104"/>
    </location>
</feature>
<keyword evidence="3 5" id="KW-0378">Hydrolase</keyword>
<feature type="domain" description="Peptidase S8/S53" evidence="8">
    <location>
        <begin position="95"/>
        <end position="359"/>
    </location>
</feature>
<gene>
    <name evidence="9" type="ORF">E4M00_11430</name>
</gene>
<feature type="region of interest" description="Disordered" evidence="6">
    <location>
        <begin position="1"/>
        <end position="25"/>
    </location>
</feature>
<dbReference type="InterPro" id="IPR036852">
    <property type="entry name" value="Peptidase_S8/S53_dom_sf"/>
</dbReference>
<dbReference type="InterPro" id="IPR050131">
    <property type="entry name" value="Peptidase_S8_subtilisin-like"/>
</dbReference>
<accession>A0A4Y9QYH2</accession>
<proteinExistence type="inferred from homology"/>
<dbReference type="PROSITE" id="PS51892">
    <property type="entry name" value="SUBTILASE"/>
    <property type="match status" value="1"/>
</dbReference>
<dbReference type="PRINTS" id="PR00723">
    <property type="entry name" value="SUBTILISIN"/>
</dbReference>
<feature type="compositionally biased region" description="Basic residues" evidence="6">
    <location>
        <begin position="14"/>
        <end position="24"/>
    </location>
</feature>
<dbReference type="Proteomes" id="UP000298127">
    <property type="component" value="Unassembled WGS sequence"/>
</dbReference>
<protein>
    <submittedName>
        <fullName evidence="9">Peptidase S8</fullName>
    </submittedName>
</protein>
<dbReference type="GO" id="GO:0004252">
    <property type="term" value="F:serine-type endopeptidase activity"/>
    <property type="evidence" value="ECO:0007669"/>
    <property type="project" value="UniProtKB-UniRule"/>
</dbReference>
<evidence type="ECO:0000313" key="9">
    <source>
        <dbReference type="EMBL" id="TFV96692.1"/>
    </source>
</evidence>
<evidence type="ECO:0000256" key="4">
    <source>
        <dbReference type="ARBA" id="ARBA00022825"/>
    </source>
</evidence>
<evidence type="ECO:0000256" key="1">
    <source>
        <dbReference type="ARBA" id="ARBA00011073"/>
    </source>
</evidence>
<evidence type="ECO:0000256" key="6">
    <source>
        <dbReference type="SAM" id="MobiDB-lite"/>
    </source>
</evidence>
<dbReference type="InterPro" id="IPR023827">
    <property type="entry name" value="Peptidase_S8_Asp-AS"/>
</dbReference>
<dbReference type="PROSITE" id="PS00137">
    <property type="entry name" value="SUBTILASE_HIS"/>
    <property type="match status" value="1"/>
</dbReference>
<dbReference type="Gene3D" id="3.40.50.200">
    <property type="entry name" value="Peptidase S8/S53 domain"/>
    <property type="match status" value="1"/>
</dbReference>
<dbReference type="InterPro" id="IPR000209">
    <property type="entry name" value="Peptidase_S8/S53_dom"/>
</dbReference>
<dbReference type="PANTHER" id="PTHR43806">
    <property type="entry name" value="PEPTIDASE S8"/>
    <property type="match status" value="1"/>
</dbReference>
<keyword evidence="7" id="KW-0812">Transmembrane</keyword>
<feature type="compositionally biased region" description="Low complexity" evidence="6">
    <location>
        <begin position="1"/>
        <end position="13"/>
    </location>
</feature>
<dbReference type="PANTHER" id="PTHR43806:SF11">
    <property type="entry name" value="CEREVISIN-RELATED"/>
    <property type="match status" value="1"/>
</dbReference>
<dbReference type="InterPro" id="IPR015500">
    <property type="entry name" value="Peptidase_S8_subtilisin-rel"/>
</dbReference>
<dbReference type="InterPro" id="IPR022398">
    <property type="entry name" value="Peptidase_S8_His-AS"/>
</dbReference>
<name>A0A4Y9QYH2_9MICO</name>
<evidence type="ECO:0000256" key="3">
    <source>
        <dbReference type="ARBA" id="ARBA00022801"/>
    </source>
</evidence>
<feature type="transmembrane region" description="Helical" evidence="7">
    <location>
        <begin position="405"/>
        <end position="433"/>
    </location>
</feature>
<sequence>MARLPADGAGALPRGRRREPRRRGRELEVTRRRIGVAVVLGGLLAGGILVSTAVDVAPAVAADEVCKPGNVVFSSERPAAFSLLQTEAAWQRSTGEGVIVAVVDSGIDVGNPHLEDAVVGGIDLVGDGERADGLSDPQGHGTAIAGQIAARKIPKSGVVGLAPDSKLLSVRVFRGTDDESKRDGFGPTTARLAAGIRWAAENDADVINVSLSEVDGSAELEAAVAAAHDAGSLVVASGGNRATAEDARDGARYPAAYPGALGVTASDASGTVTDDSIHGPQVDVSAPAQSVTTSATGAGDCVYATEAPSSSFATGYVSGAAALVAAAHPADGPDGWAYRLMATAARTDPDQRDDVSGWGLIRPADAITLLPSATTRGPASPFVDTAGSAVRPPSISVTPSDGSSAFAATSAATAFITIVGATLLGIIATAVVLRRRHRADAETDAVASDGPPRLGFLDRPADEEF</sequence>
<evidence type="ECO:0000313" key="10">
    <source>
        <dbReference type="Proteomes" id="UP000298127"/>
    </source>
</evidence>
<dbReference type="PROSITE" id="PS00136">
    <property type="entry name" value="SUBTILASE_ASP"/>
    <property type="match status" value="1"/>
</dbReference>
<evidence type="ECO:0000256" key="5">
    <source>
        <dbReference type="PROSITE-ProRule" id="PRU01240"/>
    </source>
</evidence>
<keyword evidence="7" id="KW-0472">Membrane</keyword>
<feature type="active site" description="Charge relay system" evidence="5">
    <location>
        <position position="311"/>
    </location>
</feature>
<comment type="similarity">
    <text evidence="1 5">Belongs to the peptidase S8 family.</text>
</comment>
<dbReference type="SUPFAM" id="SSF52743">
    <property type="entry name" value="Subtilisin-like"/>
    <property type="match status" value="1"/>
</dbReference>
<comment type="caution">
    <text evidence="9">The sequence shown here is derived from an EMBL/GenBank/DDBJ whole genome shotgun (WGS) entry which is preliminary data.</text>
</comment>
<dbReference type="Pfam" id="PF00082">
    <property type="entry name" value="Peptidase_S8"/>
    <property type="match status" value="1"/>
</dbReference>
<dbReference type="AlphaFoldDB" id="A0A4Y9QYH2"/>
<evidence type="ECO:0000256" key="7">
    <source>
        <dbReference type="SAM" id="Phobius"/>
    </source>
</evidence>
<reference evidence="9 10" key="1">
    <citation type="journal article" date="2018" name="J. Microbiol.">
        <title>Leifsonia flava sp. nov., a novel actinobacterium isolated from the rhizosphere of Aquilegia viridiflora.</title>
        <authorList>
            <person name="Cai Y."/>
            <person name="Tao W.Z."/>
            <person name="Ma Y.J."/>
            <person name="Cheng J."/>
            <person name="Zhang M.Y."/>
            <person name="Zhang Y.X."/>
        </authorList>
    </citation>
    <scope>NUCLEOTIDE SEQUENCE [LARGE SCALE GENOMIC DNA]</scope>
    <source>
        <strain evidence="9 10">SYP-B2174</strain>
    </source>
</reference>
<keyword evidence="4 5" id="KW-0720">Serine protease</keyword>
<feature type="region of interest" description="Disordered" evidence="6">
    <location>
        <begin position="440"/>
        <end position="465"/>
    </location>
</feature>
<dbReference type="GO" id="GO:0006508">
    <property type="term" value="P:proteolysis"/>
    <property type="evidence" value="ECO:0007669"/>
    <property type="project" value="UniProtKB-KW"/>
</dbReference>
<evidence type="ECO:0000256" key="2">
    <source>
        <dbReference type="ARBA" id="ARBA00022670"/>
    </source>
</evidence>
<dbReference type="EMBL" id="SPQZ01000004">
    <property type="protein sequence ID" value="TFV96692.1"/>
    <property type="molecule type" value="Genomic_DNA"/>
</dbReference>
<keyword evidence="2 5" id="KW-0645">Protease</keyword>
<keyword evidence="10" id="KW-1185">Reference proteome</keyword>
<evidence type="ECO:0000259" key="8">
    <source>
        <dbReference type="Pfam" id="PF00082"/>
    </source>
</evidence>
<organism evidence="9 10">
    <name type="scientific">Orlajensenia leifsoniae</name>
    <dbReference type="NCBI Taxonomy" id="2561933"/>
    <lineage>
        <taxon>Bacteria</taxon>
        <taxon>Bacillati</taxon>
        <taxon>Actinomycetota</taxon>
        <taxon>Actinomycetes</taxon>
        <taxon>Micrococcales</taxon>
        <taxon>Microbacteriaceae</taxon>
        <taxon>Orlajensenia</taxon>
    </lineage>
</organism>